<keyword evidence="10" id="KW-1185">Reference proteome</keyword>
<keyword evidence="3" id="KW-0479">Metal-binding</keyword>
<reference evidence="9" key="2">
    <citation type="submission" date="2017-10" db="EMBL/GenBank/DDBJ databases">
        <title>Ladona fulva Genome sequencing and assembly.</title>
        <authorList>
            <person name="Murali S."/>
            <person name="Richards S."/>
            <person name="Bandaranaike D."/>
            <person name="Bellair M."/>
            <person name="Blankenburg K."/>
            <person name="Chao H."/>
            <person name="Dinh H."/>
            <person name="Doddapaneni H."/>
            <person name="Dugan-Rocha S."/>
            <person name="Elkadiri S."/>
            <person name="Gnanaolivu R."/>
            <person name="Hernandez B."/>
            <person name="Skinner E."/>
            <person name="Javaid M."/>
            <person name="Lee S."/>
            <person name="Li M."/>
            <person name="Ming W."/>
            <person name="Munidasa M."/>
            <person name="Muniz J."/>
            <person name="Nguyen L."/>
            <person name="Hughes D."/>
            <person name="Osuji N."/>
            <person name="Pu L.-L."/>
            <person name="Puazo M."/>
            <person name="Qu C."/>
            <person name="Quiroz J."/>
            <person name="Raj R."/>
            <person name="Weissenberger G."/>
            <person name="Xin Y."/>
            <person name="Zou X."/>
            <person name="Han Y."/>
            <person name="Worley K."/>
            <person name="Muzny D."/>
            <person name="Gibbs R."/>
        </authorList>
    </citation>
    <scope>NUCLEOTIDE SEQUENCE</scope>
    <source>
        <strain evidence="9">Sampled in the wild</strain>
    </source>
</reference>
<evidence type="ECO:0000256" key="2">
    <source>
        <dbReference type="ARBA" id="ARBA00008779"/>
    </source>
</evidence>
<comment type="similarity">
    <text evidence="2">Belongs to the sulfatase family.</text>
</comment>
<dbReference type="SUPFAM" id="SSF53649">
    <property type="entry name" value="Alkaline phosphatase-like"/>
    <property type="match status" value="1"/>
</dbReference>
<evidence type="ECO:0000256" key="4">
    <source>
        <dbReference type="ARBA" id="ARBA00022729"/>
    </source>
</evidence>
<dbReference type="InterPro" id="IPR017850">
    <property type="entry name" value="Alkaline_phosphatase_core_sf"/>
</dbReference>
<proteinExistence type="inferred from homology"/>
<feature type="domain" description="Sulfatase N-terminal" evidence="8">
    <location>
        <begin position="52"/>
        <end position="319"/>
    </location>
</feature>
<gene>
    <name evidence="9" type="ORF">J437_LFUL004978</name>
</gene>
<name>A0A8K0NWG4_LADFU</name>
<evidence type="ECO:0000313" key="10">
    <source>
        <dbReference type="Proteomes" id="UP000792457"/>
    </source>
</evidence>
<accession>A0A8K0NWG4</accession>
<keyword evidence="4 7" id="KW-0732">Signal</keyword>
<dbReference type="Gene3D" id="3.40.720.10">
    <property type="entry name" value="Alkaline Phosphatase, subunit A"/>
    <property type="match status" value="1"/>
</dbReference>
<evidence type="ECO:0000256" key="1">
    <source>
        <dbReference type="ARBA" id="ARBA00001913"/>
    </source>
</evidence>
<evidence type="ECO:0000256" key="3">
    <source>
        <dbReference type="ARBA" id="ARBA00022723"/>
    </source>
</evidence>
<dbReference type="Proteomes" id="UP000792457">
    <property type="component" value="Unassembled WGS sequence"/>
</dbReference>
<evidence type="ECO:0000256" key="5">
    <source>
        <dbReference type="ARBA" id="ARBA00022801"/>
    </source>
</evidence>
<dbReference type="PANTHER" id="PTHR42693">
    <property type="entry name" value="ARYLSULFATASE FAMILY MEMBER"/>
    <property type="match status" value="1"/>
</dbReference>
<evidence type="ECO:0000256" key="6">
    <source>
        <dbReference type="ARBA" id="ARBA00022837"/>
    </source>
</evidence>
<dbReference type="GO" id="GO:0004065">
    <property type="term" value="F:arylsulfatase activity"/>
    <property type="evidence" value="ECO:0007669"/>
    <property type="project" value="TreeGrafter"/>
</dbReference>
<evidence type="ECO:0000256" key="7">
    <source>
        <dbReference type="SAM" id="SignalP"/>
    </source>
</evidence>
<dbReference type="Pfam" id="PF14707">
    <property type="entry name" value="Sulfatase_C"/>
    <property type="match status" value="1"/>
</dbReference>
<protein>
    <recommendedName>
        <fullName evidence="8">Sulfatase N-terminal domain-containing protein</fullName>
    </recommendedName>
</protein>
<evidence type="ECO:0000313" key="9">
    <source>
        <dbReference type="EMBL" id="KAG8224496.1"/>
    </source>
</evidence>
<evidence type="ECO:0000259" key="8">
    <source>
        <dbReference type="Pfam" id="PF00884"/>
    </source>
</evidence>
<comment type="cofactor">
    <cofactor evidence="1">
        <name>Ca(2+)</name>
        <dbReference type="ChEBI" id="CHEBI:29108"/>
    </cofactor>
</comment>
<reference evidence="9" key="1">
    <citation type="submission" date="2013-04" db="EMBL/GenBank/DDBJ databases">
        <authorList>
            <person name="Qu J."/>
            <person name="Murali S.C."/>
            <person name="Bandaranaike D."/>
            <person name="Bellair M."/>
            <person name="Blankenburg K."/>
            <person name="Chao H."/>
            <person name="Dinh H."/>
            <person name="Doddapaneni H."/>
            <person name="Downs B."/>
            <person name="Dugan-Rocha S."/>
            <person name="Elkadiri S."/>
            <person name="Gnanaolivu R.D."/>
            <person name="Hernandez B."/>
            <person name="Javaid M."/>
            <person name="Jayaseelan J.C."/>
            <person name="Lee S."/>
            <person name="Li M."/>
            <person name="Ming W."/>
            <person name="Munidasa M."/>
            <person name="Muniz J."/>
            <person name="Nguyen L."/>
            <person name="Ongeri F."/>
            <person name="Osuji N."/>
            <person name="Pu L.-L."/>
            <person name="Puazo M."/>
            <person name="Qu C."/>
            <person name="Quiroz J."/>
            <person name="Raj R."/>
            <person name="Weissenberger G."/>
            <person name="Xin Y."/>
            <person name="Zou X."/>
            <person name="Han Y."/>
            <person name="Richards S."/>
            <person name="Worley K."/>
            <person name="Muzny D."/>
            <person name="Gibbs R."/>
        </authorList>
    </citation>
    <scope>NUCLEOTIDE SEQUENCE</scope>
    <source>
        <strain evidence="9">Sampled in the wild</strain>
    </source>
</reference>
<dbReference type="Pfam" id="PF00884">
    <property type="entry name" value="Sulfatase"/>
    <property type="match status" value="1"/>
</dbReference>
<comment type="caution">
    <text evidence="9">The sequence shown here is derived from an EMBL/GenBank/DDBJ whole genome shotgun (WGS) entry which is preliminary data.</text>
</comment>
<dbReference type="OrthoDB" id="103349at2759"/>
<feature type="signal peptide" evidence="7">
    <location>
        <begin position="1"/>
        <end position="33"/>
    </location>
</feature>
<feature type="chain" id="PRO_5035480518" description="Sulfatase N-terminal domain-containing protein" evidence="7">
    <location>
        <begin position="34"/>
        <end position="462"/>
    </location>
</feature>
<keyword evidence="6" id="KW-0106">Calcium</keyword>
<dbReference type="InterPro" id="IPR000917">
    <property type="entry name" value="Sulfatase_N"/>
</dbReference>
<dbReference type="GO" id="GO:0046872">
    <property type="term" value="F:metal ion binding"/>
    <property type="evidence" value="ECO:0007669"/>
    <property type="project" value="UniProtKB-KW"/>
</dbReference>
<dbReference type="EMBL" id="KZ308198">
    <property type="protein sequence ID" value="KAG8224496.1"/>
    <property type="molecule type" value="Genomic_DNA"/>
</dbReference>
<organism evidence="9 10">
    <name type="scientific">Ladona fulva</name>
    <name type="common">Scarce chaser dragonfly</name>
    <name type="synonym">Libellula fulva</name>
    <dbReference type="NCBI Taxonomy" id="123851"/>
    <lineage>
        <taxon>Eukaryota</taxon>
        <taxon>Metazoa</taxon>
        <taxon>Ecdysozoa</taxon>
        <taxon>Arthropoda</taxon>
        <taxon>Hexapoda</taxon>
        <taxon>Insecta</taxon>
        <taxon>Pterygota</taxon>
        <taxon>Palaeoptera</taxon>
        <taxon>Odonata</taxon>
        <taxon>Epiprocta</taxon>
        <taxon>Anisoptera</taxon>
        <taxon>Libelluloidea</taxon>
        <taxon>Libellulidae</taxon>
        <taxon>Ladona</taxon>
    </lineage>
</organism>
<keyword evidence="5" id="KW-0378">Hydrolase</keyword>
<dbReference type="AlphaFoldDB" id="A0A8K0NWG4"/>
<dbReference type="InterPro" id="IPR050738">
    <property type="entry name" value="Sulfatase"/>
</dbReference>
<sequence>MELALLHIMNYSTMHCYLILTLMVLECYERVSGLDIGRHGNMKKRNAINSRPNVVVLLADDVGWGDLGANGEQDSSSLTDFIPKSVTPILDKLAKKGLRFTDFHTGASVCSPSRAALLTSRLGLRTGVVQNFAVDSAGGLPENETTVAKVLLDAGYRTAMFGKWHLGLTKGHHPLDHGFQSYLGVPYSLDMGCTNPPGVNIPMCPGCEMGYDMYDRGLLQCVQNIALPLISNRTIVQQPVKLEKISSAMAYFAEDFIMNRYGNSDPFFLYGAFSQAHVPLLTEHGSNQKEKVFNETLSEMDDIVRRILIAVEKSNHMLKKAGLPTQETLIWFLKTNVERIMLHPNSGASGPNGEIGAVRIGSYKAVFYTGGAASCGGYTPPEDHSRNPLVFNLAVDPAESEPLSPLSEKYWWFMSKVTNALSDFYMSLKVDNTSVTDYSVNDMAKPCCSRESHVCRCPWDMI</sequence>
<dbReference type="PANTHER" id="PTHR42693:SF42">
    <property type="entry name" value="ARYLSULFATASE G"/>
    <property type="match status" value="1"/>
</dbReference>